<dbReference type="Proteomes" id="UP000002964">
    <property type="component" value="Unassembled WGS sequence"/>
</dbReference>
<dbReference type="OrthoDB" id="5183775at2"/>
<accession>H8Z039</accession>
<dbReference type="NCBIfam" id="NF005968">
    <property type="entry name" value="PRK08057.1-2"/>
    <property type="match status" value="1"/>
</dbReference>
<dbReference type="eggNOG" id="COG2099">
    <property type="taxonomic scope" value="Bacteria"/>
</dbReference>
<dbReference type="HOGENOM" id="CLU_068627_1_0_6"/>
<evidence type="ECO:0000256" key="3">
    <source>
        <dbReference type="ARBA" id="ARBA00023002"/>
    </source>
</evidence>
<dbReference type="AlphaFoldDB" id="H8Z039"/>
<sequence>MKTKKILILGGVTEGYILAEELASREPFHPISSLAGRTQHPRPPVGETRIGGFGGVEGLHAFLLERAIDAVVDATHPFADTMGQHAALACDQAKVPLLRLERPAWMPQPGDCWHPVADWEQAVAFLQIQGARRVLLALGARELAPFSTLFDTWFLLRTVTQPDPMPPFTAAELLVARGPFTLEQELELLRRHEIDTIVCRNSGGEGAAAKLAAARELGIAVIMRERPQRPSLPSVATVAGALDWLCDQPG</sequence>
<dbReference type="GO" id="GO:0016994">
    <property type="term" value="F:precorrin-6A reductase activity"/>
    <property type="evidence" value="ECO:0007669"/>
    <property type="project" value="InterPro"/>
</dbReference>
<organism evidence="4 5">
    <name type="scientific">Thiorhodovibrio frisius</name>
    <dbReference type="NCBI Taxonomy" id="631362"/>
    <lineage>
        <taxon>Bacteria</taxon>
        <taxon>Pseudomonadati</taxon>
        <taxon>Pseudomonadota</taxon>
        <taxon>Gammaproteobacteria</taxon>
        <taxon>Chromatiales</taxon>
        <taxon>Chromatiaceae</taxon>
        <taxon>Thiorhodovibrio</taxon>
    </lineage>
</organism>
<dbReference type="Pfam" id="PF02571">
    <property type="entry name" value="CbiJ"/>
    <property type="match status" value="1"/>
</dbReference>
<dbReference type="STRING" id="631362.Thi970DRAFT_01401"/>
<dbReference type="PANTHER" id="PTHR36925">
    <property type="entry name" value="COBALT-PRECORRIN-6A REDUCTASE"/>
    <property type="match status" value="1"/>
</dbReference>
<comment type="pathway">
    <text evidence="1">Cofactor biosynthesis; adenosylcobalamin biosynthesis.</text>
</comment>
<keyword evidence="3" id="KW-0560">Oxidoreductase</keyword>
<dbReference type="InterPro" id="IPR003723">
    <property type="entry name" value="Precorrin-6x_reduct"/>
</dbReference>
<evidence type="ECO:0000313" key="5">
    <source>
        <dbReference type="Proteomes" id="UP000002964"/>
    </source>
</evidence>
<gene>
    <name evidence="4" type="ORF">Thi970DRAFT_01401</name>
</gene>
<evidence type="ECO:0000256" key="2">
    <source>
        <dbReference type="ARBA" id="ARBA00022573"/>
    </source>
</evidence>
<dbReference type="PROSITE" id="PS51014">
    <property type="entry name" value="COBK_CBIJ"/>
    <property type="match status" value="1"/>
</dbReference>
<evidence type="ECO:0000256" key="1">
    <source>
        <dbReference type="ARBA" id="ARBA00004953"/>
    </source>
</evidence>
<dbReference type="GO" id="GO:0009236">
    <property type="term" value="P:cobalamin biosynthetic process"/>
    <property type="evidence" value="ECO:0007669"/>
    <property type="project" value="UniProtKB-UniPathway"/>
</dbReference>
<protein>
    <submittedName>
        <fullName evidence="4">Precorrin-6x reductase</fullName>
    </submittedName>
</protein>
<dbReference type="UniPathway" id="UPA00148"/>
<dbReference type="RefSeq" id="WP_009147798.1">
    <property type="nucleotide sequence ID" value="NZ_CP121471.1"/>
</dbReference>
<reference evidence="4 5" key="2">
    <citation type="submission" date="2011-11" db="EMBL/GenBank/DDBJ databases">
        <authorList>
            <consortium name="US DOE Joint Genome Institute"/>
            <person name="Lucas S."/>
            <person name="Han J."/>
            <person name="Lapidus A."/>
            <person name="Cheng J.-F."/>
            <person name="Goodwin L."/>
            <person name="Pitluck S."/>
            <person name="Peters L."/>
            <person name="Ovchinnikova G."/>
            <person name="Zhang X."/>
            <person name="Detter J.C."/>
            <person name="Han C."/>
            <person name="Tapia R."/>
            <person name="Land M."/>
            <person name="Hauser L."/>
            <person name="Kyrpides N."/>
            <person name="Ivanova N."/>
            <person name="Pagani I."/>
            <person name="Vogl K."/>
            <person name="Liu Z."/>
            <person name="Overmann J."/>
            <person name="Frigaard N.-U."/>
            <person name="Bryant D."/>
            <person name="Woyke T."/>
        </authorList>
    </citation>
    <scope>NUCLEOTIDE SEQUENCE [LARGE SCALE GENOMIC DNA]</scope>
    <source>
        <strain evidence="4 5">970</strain>
    </source>
</reference>
<reference evidence="5" key="1">
    <citation type="submission" date="2011-06" db="EMBL/GenBank/DDBJ databases">
        <authorList>
            <consortium name="US DOE Joint Genome Institute (JGI-PGF)"/>
            <person name="Lucas S."/>
            <person name="Han J."/>
            <person name="Lapidus A."/>
            <person name="Cheng J.-F."/>
            <person name="Goodwin L."/>
            <person name="Pitluck S."/>
            <person name="Peters L."/>
            <person name="Land M.L."/>
            <person name="Hauser L."/>
            <person name="Vogl K."/>
            <person name="Liu Z."/>
            <person name="Overmann J."/>
            <person name="Frigaard N.-U."/>
            <person name="Bryant D.A."/>
            <person name="Woyke T.J."/>
        </authorList>
    </citation>
    <scope>NUCLEOTIDE SEQUENCE [LARGE SCALE GENOMIC DNA]</scope>
    <source>
        <strain evidence="5">970</strain>
    </source>
</reference>
<dbReference type="PANTHER" id="PTHR36925:SF1">
    <property type="entry name" value="COBALT-PRECORRIN-6A REDUCTASE"/>
    <property type="match status" value="1"/>
</dbReference>
<name>H8Z039_9GAMM</name>
<evidence type="ECO:0000313" key="4">
    <source>
        <dbReference type="EMBL" id="EIC21212.1"/>
    </source>
</evidence>
<keyword evidence="2" id="KW-0169">Cobalamin biosynthesis</keyword>
<dbReference type="EMBL" id="JH603169">
    <property type="protein sequence ID" value="EIC21212.1"/>
    <property type="molecule type" value="Genomic_DNA"/>
</dbReference>
<keyword evidence="5" id="KW-1185">Reference proteome</keyword>
<proteinExistence type="predicted"/>
<dbReference type="NCBIfam" id="TIGR00715">
    <property type="entry name" value="precor6x_red"/>
    <property type="match status" value="1"/>
</dbReference>